<dbReference type="KEGG" id="vg:19526556"/>
<organism evidence="1 2">
    <name type="scientific">Bacillus phage CAM003</name>
    <dbReference type="NCBI Taxonomy" id="1486657"/>
    <lineage>
        <taxon>Viruses</taxon>
        <taxon>Duplodnaviria</taxon>
        <taxon>Heunggongvirae</taxon>
        <taxon>Uroviricota</taxon>
        <taxon>Caudoviricetes</taxon>
        <taxon>Herelleviridae</taxon>
        <taxon>Bastillevirinae</taxon>
        <taxon>Bastillevirus</taxon>
        <taxon>Bastillevirus CAM003</taxon>
    </lineage>
</organism>
<evidence type="ECO:0000313" key="1">
    <source>
        <dbReference type="EMBL" id="AHZ09690.1"/>
    </source>
</evidence>
<reference evidence="2" key="1">
    <citation type="submission" date="2014-09" db="EMBL/GenBank/DDBJ databases">
        <authorList>
            <person name="Sauder A.B."/>
            <person name="McKenzie Q.R."/>
            <person name="Temple L.M."/>
            <person name="Alexis B.K."/>
            <person name="Al-Atrache Z."/>
            <person name="Lewis L.O."/>
            <person name="Loesser-Casey K.E."/>
            <person name="Mitchell K.J."/>
        </authorList>
    </citation>
    <scope>NUCLEOTIDE SEQUENCE [LARGE SCALE GENOMIC DNA]</scope>
</reference>
<name>A0A024AZW7_9CAUD</name>
<dbReference type="Proteomes" id="UP000026902">
    <property type="component" value="Segment"/>
</dbReference>
<accession>A0A024AZW7</accession>
<dbReference type="GeneID" id="19526556"/>
<protein>
    <submittedName>
        <fullName evidence="1">Uncharacterized protein</fullName>
    </submittedName>
</protein>
<dbReference type="EMBL" id="KJ489397">
    <property type="protein sequence ID" value="AHZ09690.1"/>
    <property type="molecule type" value="Genomic_DNA"/>
</dbReference>
<sequence>MAFSWDKEEVIEEGIIDDKSKFTVLLCTKGKNEFVQYIPENMTKEGWKKGTYRTVRLDELQRINTALLNKGGNE</sequence>
<evidence type="ECO:0000313" key="2">
    <source>
        <dbReference type="Proteomes" id="UP000026902"/>
    </source>
</evidence>
<dbReference type="RefSeq" id="YP_009037156.1">
    <property type="nucleotide sequence ID" value="NC_024216.1"/>
</dbReference>
<keyword evidence="2" id="KW-1185">Reference proteome</keyword>
<proteinExistence type="predicted"/>